<sequence length="47" mass="5480">MDAKTEQELMQLWEAVVRLEARIKDLEKSQRALSEMTANAVLQTTRF</sequence>
<comment type="caution">
    <text evidence="1">The sequence shown here is derived from an EMBL/GenBank/DDBJ whole genome shotgun (WGS) entry which is preliminary data.</text>
</comment>
<protein>
    <submittedName>
        <fullName evidence="1">Uncharacterized protein</fullName>
    </submittedName>
</protein>
<dbReference type="AlphaFoldDB" id="A0A0F9JMK9"/>
<dbReference type="EMBL" id="LAZR01011060">
    <property type="protein sequence ID" value="KKM63651.1"/>
    <property type="molecule type" value="Genomic_DNA"/>
</dbReference>
<organism evidence="1">
    <name type="scientific">marine sediment metagenome</name>
    <dbReference type="NCBI Taxonomy" id="412755"/>
    <lineage>
        <taxon>unclassified sequences</taxon>
        <taxon>metagenomes</taxon>
        <taxon>ecological metagenomes</taxon>
    </lineage>
</organism>
<reference evidence="1" key="1">
    <citation type="journal article" date="2015" name="Nature">
        <title>Complex archaea that bridge the gap between prokaryotes and eukaryotes.</title>
        <authorList>
            <person name="Spang A."/>
            <person name="Saw J.H."/>
            <person name="Jorgensen S.L."/>
            <person name="Zaremba-Niedzwiedzka K."/>
            <person name="Martijn J."/>
            <person name="Lind A.E."/>
            <person name="van Eijk R."/>
            <person name="Schleper C."/>
            <person name="Guy L."/>
            <person name="Ettema T.J."/>
        </authorList>
    </citation>
    <scope>NUCLEOTIDE SEQUENCE</scope>
</reference>
<proteinExistence type="predicted"/>
<accession>A0A0F9JMK9</accession>
<name>A0A0F9JMK9_9ZZZZ</name>
<gene>
    <name evidence="1" type="ORF">LCGC14_1509370</name>
</gene>
<evidence type="ECO:0000313" key="1">
    <source>
        <dbReference type="EMBL" id="KKM63651.1"/>
    </source>
</evidence>